<reference evidence="1" key="1">
    <citation type="journal article" date="2017" name="Proc. Natl. Acad. Sci. U.S.A.">
        <title>Comparative genomics uncovers the prolific and distinctive metabolic potential of the cyanobacterial genus Moorea.</title>
        <authorList>
            <person name="Leao T."/>
            <person name="Castelao G."/>
            <person name="Korobeynikov A."/>
            <person name="Monroe E.A."/>
            <person name="Podell S."/>
            <person name="Glukhov E."/>
            <person name="Allen E.E."/>
            <person name="Gerwick W.H."/>
            <person name="Gerwick L."/>
        </authorList>
    </citation>
    <scope>NUCLEOTIDE SEQUENCE</scope>
    <source>
        <strain evidence="1">JHB</strain>
    </source>
</reference>
<accession>A0A9Q9STD8</accession>
<sequence>MATKPASNSQGSEVTALVLLAVPDAARTTITGVPLGQRWN</sequence>
<dbReference type="EMBL" id="CP017708">
    <property type="protein sequence ID" value="WAN69293.1"/>
    <property type="molecule type" value="Genomic_DNA"/>
</dbReference>
<organism evidence="1">
    <name type="scientific">Moorena producens (strain JHB)</name>
    <dbReference type="NCBI Taxonomy" id="1454205"/>
    <lineage>
        <taxon>Bacteria</taxon>
        <taxon>Bacillati</taxon>
        <taxon>Cyanobacteriota</taxon>
        <taxon>Cyanophyceae</taxon>
        <taxon>Coleofasciculales</taxon>
        <taxon>Coleofasciculaceae</taxon>
        <taxon>Moorena</taxon>
    </lineage>
</organism>
<dbReference type="Proteomes" id="UP000176944">
    <property type="component" value="Chromosome"/>
</dbReference>
<proteinExistence type="predicted"/>
<dbReference type="AlphaFoldDB" id="A0A9Q9STD8"/>
<protein>
    <submittedName>
        <fullName evidence="1">Uncharacterized protein</fullName>
    </submittedName>
</protein>
<evidence type="ECO:0000313" key="1">
    <source>
        <dbReference type="EMBL" id="WAN69293.1"/>
    </source>
</evidence>
<reference evidence="1" key="2">
    <citation type="submission" date="2022-10" db="EMBL/GenBank/DDBJ databases">
        <authorList>
            <person name="Ngo T.-E."/>
        </authorList>
    </citation>
    <scope>NUCLEOTIDE SEQUENCE</scope>
    <source>
        <strain evidence="1">JHB</strain>
    </source>
</reference>
<name>A0A9Q9STD8_MOOP1</name>
<gene>
    <name evidence="1" type="ORF">BJP36_43835</name>
</gene>